<sequence>MYKLKTSSSIRKRIKCTATFKLLRHHASHNHLLQKKNSKRKRRLKQISCIKVSDAFSLKRKLPYI</sequence>
<dbReference type="GO" id="GO:0009507">
    <property type="term" value="C:chloroplast"/>
    <property type="evidence" value="ECO:0007669"/>
    <property type="project" value="UniProtKB-SubCell"/>
</dbReference>
<dbReference type="NCBIfam" id="TIGR00001">
    <property type="entry name" value="rpmI_bact"/>
    <property type="match status" value="1"/>
</dbReference>
<comment type="similarity">
    <text evidence="1 4">Belongs to the bacterial ribosomal protein bL35 family.</text>
</comment>
<evidence type="ECO:0000256" key="2">
    <source>
        <dbReference type="ARBA" id="ARBA00022980"/>
    </source>
</evidence>
<keyword evidence="3 4" id="KW-0687">Ribonucleoprotein</keyword>
<keyword evidence="5" id="KW-0150">Chloroplast</keyword>
<dbReference type="Pfam" id="PF01632">
    <property type="entry name" value="Ribosomal_L35p"/>
    <property type="match status" value="1"/>
</dbReference>
<dbReference type="GeneID" id="33355481"/>
<dbReference type="PROSITE" id="PS00936">
    <property type="entry name" value="RIBOSOMAL_L35"/>
    <property type="match status" value="1"/>
</dbReference>
<keyword evidence="5" id="KW-0934">Plastid</keyword>
<dbReference type="PANTHER" id="PTHR33343">
    <property type="entry name" value="54S RIBOSOMAL PROTEIN BL35M"/>
    <property type="match status" value="1"/>
</dbReference>
<dbReference type="SUPFAM" id="SSF143034">
    <property type="entry name" value="L35p-like"/>
    <property type="match status" value="1"/>
</dbReference>
<name>A0A1Z1M8K3_9FLOR</name>
<gene>
    <name evidence="4 5" type="primary">rpl35</name>
</gene>
<dbReference type="HAMAP" id="MF_00514">
    <property type="entry name" value="Ribosomal_bL35"/>
    <property type="match status" value="1"/>
</dbReference>
<comment type="subcellular location">
    <subcellularLocation>
        <location evidence="4">Plastid</location>
        <location evidence="4">Chloroplast</location>
    </subcellularLocation>
</comment>
<evidence type="ECO:0000256" key="3">
    <source>
        <dbReference type="ARBA" id="ARBA00023274"/>
    </source>
</evidence>
<dbReference type="InterPro" id="IPR037229">
    <property type="entry name" value="Ribosomal_bL35_sf"/>
</dbReference>
<dbReference type="PRINTS" id="PR00064">
    <property type="entry name" value="RIBOSOMALL35"/>
</dbReference>
<evidence type="ECO:0000256" key="1">
    <source>
        <dbReference type="ARBA" id="ARBA00006598"/>
    </source>
</evidence>
<geneLocation type="chloroplast" evidence="5"/>
<proteinExistence type="inferred from homology"/>
<dbReference type="InterPro" id="IPR001706">
    <property type="entry name" value="Ribosomal_bL35"/>
</dbReference>
<dbReference type="AlphaFoldDB" id="A0A1Z1M8K3"/>
<dbReference type="RefSeq" id="YP_009393738.1">
    <property type="nucleotide sequence ID" value="NC_035269.1"/>
</dbReference>
<keyword evidence="2 4" id="KW-0689">Ribosomal protein</keyword>
<reference evidence="5" key="1">
    <citation type="journal article" date="2017" name="J. Phycol.">
        <title>Analysis of chloroplast genomes and a supermatrix inform reclassification of the Rhodomelaceae (Rhodophyta).</title>
        <authorList>
            <person name="Diaz-Tapia P."/>
            <person name="Maggs C.A."/>
            <person name="West J.A."/>
            <person name="Verbruggen H."/>
        </authorList>
    </citation>
    <scope>NUCLEOTIDE SEQUENCE</scope>
    <source>
        <strain evidence="5">JW4523</strain>
    </source>
</reference>
<evidence type="ECO:0000256" key="4">
    <source>
        <dbReference type="HAMAP-Rule" id="MF_00514"/>
    </source>
</evidence>
<dbReference type="InterPro" id="IPR018265">
    <property type="entry name" value="Ribosomal_bL35_CS"/>
</dbReference>
<organism evidence="5">
    <name type="scientific">Caloglossa beccarii</name>
    <dbReference type="NCBI Taxonomy" id="131038"/>
    <lineage>
        <taxon>Eukaryota</taxon>
        <taxon>Rhodophyta</taxon>
        <taxon>Florideophyceae</taxon>
        <taxon>Rhodymeniophycidae</taxon>
        <taxon>Ceramiales</taxon>
        <taxon>Delesseriaceae</taxon>
        <taxon>Caloglossa</taxon>
    </lineage>
</organism>
<dbReference type="EMBL" id="MF101422">
    <property type="protein sequence ID" value="ARW62300.1"/>
    <property type="molecule type" value="Genomic_DNA"/>
</dbReference>
<dbReference type="GO" id="GO:0006412">
    <property type="term" value="P:translation"/>
    <property type="evidence" value="ECO:0007669"/>
    <property type="project" value="UniProtKB-UniRule"/>
</dbReference>
<protein>
    <recommendedName>
        <fullName evidence="4">Large ribosomal subunit protein bL35c</fullName>
    </recommendedName>
</protein>
<evidence type="ECO:0000313" key="5">
    <source>
        <dbReference type="EMBL" id="ARW62300.1"/>
    </source>
</evidence>
<dbReference type="PANTHER" id="PTHR33343:SF1">
    <property type="entry name" value="LARGE RIBOSOMAL SUBUNIT PROTEIN BL35M"/>
    <property type="match status" value="1"/>
</dbReference>
<dbReference type="InterPro" id="IPR021137">
    <property type="entry name" value="Ribosomal_bL35-like"/>
</dbReference>
<dbReference type="Gene3D" id="4.10.410.60">
    <property type="match status" value="1"/>
</dbReference>
<dbReference type="GO" id="GO:0003735">
    <property type="term" value="F:structural constituent of ribosome"/>
    <property type="evidence" value="ECO:0007669"/>
    <property type="project" value="InterPro"/>
</dbReference>
<accession>A0A1Z1M8K3</accession>
<dbReference type="GO" id="GO:0015934">
    <property type="term" value="C:large ribosomal subunit"/>
    <property type="evidence" value="ECO:0007669"/>
    <property type="project" value="TreeGrafter"/>
</dbReference>